<proteinExistence type="predicted"/>
<dbReference type="AlphaFoldDB" id="A0A2N7WB25"/>
<evidence type="ECO:0000313" key="2">
    <source>
        <dbReference type="Proteomes" id="UP000235347"/>
    </source>
</evidence>
<accession>A0A2N7WB25</accession>
<dbReference type="EMBL" id="PNYB01000004">
    <property type="protein sequence ID" value="PMS26616.1"/>
    <property type="molecule type" value="Genomic_DNA"/>
</dbReference>
<protein>
    <submittedName>
        <fullName evidence="1">Uncharacterized protein</fullName>
    </submittedName>
</protein>
<gene>
    <name evidence="1" type="ORF">C0Z19_06690</name>
</gene>
<keyword evidence="2" id="KW-1185">Reference proteome</keyword>
<evidence type="ECO:0000313" key="1">
    <source>
        <dbReference type="EMBL" id="PMS26616.1"/>
    </source>
</evidence>
<dbReference type="RefSeq" id="WP_102609007.1">
    <property type="nucleotide sequence ID" value="NZ_CADIKD010000011.1"/>
</dbReference>
<sequence>MSSSVERDAARSLDQRRFDEWPASLRALFDGTSLASKIGFSASLITGDVGGHLRTSLLGIGELYAPDSRTLAFALWPTSRAARTLASPDHSVTHAAGYPVSHEAHAWAPRHDYRRAHAALTFVHDAAFYQVQLAVEPLQNAGVEGQDAAEAGSGLALFLASIDAGEIQQVGYARLTGGITFELSGDASGHKQVLDRWQRQLERLRKAAHARLAADGGGAA</sequence>
<name>A0A2N7WB25_9BURK</name>
<organism evidence="1 2">
    <name type="scientific">Trinickia soli</name>
    <dbReference type="NCBI Taxonomy" id="380675"/>
    <lineage>
        <taxon>Bacteria</taxon>
        <taxon>Pseudomonadati</taxon>
        <taxon>Pseudomonadota</taxon>
        <taxon>Betaproteobacteria</taxon>
        <taxon>Burkholderiales</taxon>
        <taxon>Burkholderiaceae</taxon>
        <taxon>Trinickia</taxon>
    </lineage>
</organism>
<reference evidence="1 2" key="1">
    <citation type="submission" date="2018-01" db="EMBL/GenBank/DDBJ databases">
        <title>Whole genome analyses suggest that Burkholderia sensu lato contains two further novel genera in the rhizoxinica-symbiotica group Mycetohabitans gen. nov., and Trinickia gen. nov.: implications for the evolution of diazotrophy and nodulation in the Burkholderiaceae.</title>
        <authorList>
            <person name="Estrada-de los Santos P."/>
            <person name="Palmer M."/>
            <person name="Chavez-Ramirez B."/>
            <person name="Beukes C."/>
            <person name="Steenkamp E.T."/>
            <person name="Hirsch A.M."/>
            <person name="Manyaka P."/>
            <person name="Maluk M."/>
            <person name="Lafos M."/>
            <person name="Crook M."/>
            <person name="Gross E."/>
            <person name="Simon M.F."/>
            <person name="Bueno dos Reis Junior F."/>
            <person name="Poole P.S."/>
            <person name="Venter S.N."/>
            <person name="James E.K."/>
        </authorList>
    </citation>
    <scope>NUCLEOTIDE SEQUENCE [LARGE SCALE GENOMIC DNA]</scope>
    <source>
        <strain evidence="1 2">GP25-8</strain>
    </source>
</reference>
<dbReference type="Proteomes" id="UP000235347">
    <property type="component" value="Unassembled WGS sequence"/>
</dbReference>
<comment type="caution">
    <text evidence="1">The sequence shown here is derived from an EMBL/GenBank/DDBJ whole genome shotgun (WGS) entry which is preliminary data.</text>
</comment>